<name>A0A2M4DR55_ANODA</name>
<evidence type="ECO:0000313" key="3">
    <source>
        <dbReference type="EMBL" id="MBW80026.1"/>
    </source>
</evidence>
<sequence length="196" mass="20985">MLNALLLSAISSVSLARTEARAKVSGGWWMAHHHHRIVGRVAFTSRGVSGPLQKSVHALDIDFLPSDSSTTSTSSISISLMRGMKRQYVLCGVFGGRNGWRSGSGLWSENPVGESSIRHVTAAPTFVVVSPSSAHTEVGRWCAFAGFQVYPFLDGQTGRARAATDGRPDRPSDRARHPSPLPRHGIDGGSSSSTYL</sequence>
<feature type="compositionally biased region" description="Basic and acidic residues" evidence="1">
    <location>
        <begin position="162"/>
        <end position="176"/>
    </location>
</feature>
<feature type="chain" id="PRO_5014947810" evidence="2">
    <location>
        <begin position="17"/>
        <end position="196"/>
    </location>
</feature>
<proteinExistence type="predicted"/>
<evidence type="ECO:0000256" key="2">
    <source>
        <dbReference type="SAM" id="SignalP"/>
    </source>
</evidence>
<dbReference type="AlphaFoldDB" id="A0A2M4DR55"/>
<feature type="signal peptide" evidence="2">
    <location>
        <begin position="1"/>
        <end position="16"/>
    </location>
</feature>
<organism evidence="3">
    <name type="scientific">Anopheles darlingi</name>
    <name type="common">Mosquito</name>
    <dbReference type="NCBI Taxonomy" id="43151"/>
    <lineage>
        <taxon>Eukaryota</taxon>
        <taxon>Metazoa</taxon>
        <taxon>Ecdysozoa</taxon>
        <taxon>Arthropoda</taxon>
        <taxon>Hexapoda</taxon>
        <taxon>Insecta</taxon>
        <taxon>Pterygota</taxon>
        <taxon>Neoptera</taxon>
        <taxon>Endopterygota</taxon>
        <taxon>Diptera</taxon>
        <taxon>Nematocera</taxon>
        <taxon>Culicoidea</taxon>
        <taxon>Culicidae</taxon>
        <taxon>Anophelinae</taxon>
        <taxon>Anopheles</taxon>
    </lineage>
</organism>
<accession>A0A2M4DR55</accession>
<keyword evidence="2" id="KW-0732">Signal</keyword>
<dbReference type="EMBL" id="GGFL01015848">
    <property type="protein sequence ID" value="MBW80026.1"/>
    <property type="molecule type" value="Transcribed_RNA"/>
</dbReference>
<evidence type="ECO:0000256" key="1">
    <source>
        <dbReference type="SAM" id="MobiDB-lite"/>
    </source>
</evidence>
<feature type="region of interest" description="Disordered" evidence="1">
    <location>
        <begin position="158"/>
        <end position="196"/>
    </location>
</feature>
<protein>
    <submittedName>
        <fullName evidence="3">Putative secreted protein</fullName>
    </submittedName>
</protein>
<reference evidence="3" key="1">
    <citation type="submission" date="2018-01" db="EMBL/GenBank/DDBJ databases">
        <title>An insight into the sialome of Amazonian anophelines.</title>
        <authorList>
            <person name="Ribeiro J.M."/>
            <person name="Scarpassa V."/>
            <person name="Calvo E."/>
        </authorList>
    </citation>
    <scope>NUCLEOTIDE SEQUENCE</scope>
</reference>